<dbReference type="KEGG" id="cdiv:CPM_1189"/>
<feature type="domain" description="Dihydroneopterin aldolase MtpD C-terminal" evidence="2">
    <location>
        <begin position="12"/>
        <end position="119"/>
    </location>
</feature>
<evidence type="ECO:0000313" key="4">
    <source>
        <dbReference type="EMBL" id="SJK85000.1"/>
    </source>
</evidence>
<reference evidence="3 6" key="1">
    <citation type="submission" date="2016-04" db="EMBL/GenBank/DDBJ databases">
        <authorList>
            <person name="Evans L.H."/>
            <person name="Alamgir A."/>
            <person name="Owens N."/>
            <person name="Weber N.D."/>
            <person name="Virtaneva K."/>
            <person name="Barbian K."/>
            <person name="Babar A."/>
            <person name="Rosenke K."/>
        </authorList>
    </citation>
    <scope>NUCLEOTIDE SEQUENCE [LARGE SCALE GENOMIC DNA]</scope>
    <source>
        <strain evidence="3">S5</strain>
        <strain evidence="6">S5(T) (JCM 30642 \VKM B-2941)</strain>
    </source>
</reference>
<dbReference type="GeneID" id="41588444"/>
<reference evidence="5" key="3">
    <citation type="submission" date="2016-06" db="EMBL/GenBank/DDBJ databases">
        <authorList>
            <person name="Toshchakov V.S."/>
        </authorList>
    </citation>
    <scope>NUCLEOTIDE SEQUENCE [LARGE SCALE GENOMIC DNA]</scope>
    <source>
        <strain>PM4 (JCM 30641</strain>
        <strain evidence="5">\VKM B-2940)</strain>
    </source>
</reference>
<keyword evidence="5" id="KW-1185">Reference proteome</keyword>
<comment type="similarity">
    <text evidence="1">Belongs to the archaeal dihydroneopterin aldolase family.</text>
</comment>
<dbReference type="InterPro" id="IPR027508">
    <property type="entry name" value="DHN_aldolase_MptD"/>
</dbReference>
<dbReference type="RefSeq" id="WP_077076349.1">
    <property type="nucleotide sequence ID" value="NZ_LT671858.1"/>
</dbReference>
<evidence type="ECO:0000313" key="5">
    <source>
        <dbReference type="Proteomes" id="UP000187822"/>
    </source>
</evidence>
<dbReference type="STRING" id="1673428.CPM_1189"/>
<feature type="binding site" evidence="1">
    <location>
        <position position="20"/>
    </location>
    <ligand>
        <name>substrate</name>
    </ligand>
</feature>
<dbReference type="SUPFAM" id="SSF143560">
    <property type="entry name" value="MK0786-like"/>
    <property type="match status" value="1"/>
</dbReference>
<accession>A0A1N5V1M6</accession>
<evidence type="ECO:0000256" key="1">
    <source>
        <dbReference type="HAMAP-Rule" id="MF_02130"/>
    </source>
</evidence>
<name>A0A1N5V1M6_9ARCH</name>
<organism evidence="3 6">
    <name type="scientific">Cuniculiplasma divulgatum</name>
    <dbReference type="NCBI Taxonomy" id="1673428"/>
    <lineage>
        <taxon>Archaea</taxon>
        <taxon>Methanobacteriati</taxon>
        <taxon>Thermoplasmatota</taxon>
        <taxon>Thermoplasmata</taxon>
        <taxon>Thermoplasmatales</taxon>
        <taxon>Cuniculiplasmataceae</taxon>
        <taxon>Cuniculiplasma</taxon>
    </lineage>
</organism>
<dbReference type="Proteomes" id="UP000195607">
    <property type="component" value="Chromosome I"/>
</dbReference>
<dbReference type="AlphaFoldDB" id="A0A1N5V1M6"/>
<dbReference type="Proteomes" id="UP000187822">
    <property type="component" value="Chromosome I"/>
</dbReference>
<dbReference type="EC" id="4.1.2.25" evidence="1"/>
<comment type="subunit">
    <text evidence="1">Homotetramer.</text>
</comment>
<evidence type="ECO:0000313" key="6">
    <source>
        <dbReference type="Proteomes" id="UP000195607"/>
    </source>
</evidence>
<keyword evidence="1" id="KW-0456">Lyase</keyword>
<dbReference type="InterPro" id="IPR036839">
    <property type="entry name" value="MptD_sf"/>
</dbReference>
<sequence length="120" mass="13974">MVDEAASYFHCTDRERAIFEAGIKLGSIYHQYVGVPMNLSNIEAIETAIKQSVMVQPFVEKAEVKINRAMVKRSTGHYKYVTLKGEMLDVYLTIKYNQEEVRARMRYIKELDYPLMSLEE</sequence>
<dbReference type="HAMAP" id="MF_02130">
    <property type="entry name" value="DHNA_arch"/>
    <property type="match status" value="1"/>
</dbReference>
<dbReference type="EMBL" id="LT671858">
    <property type="protein sequence ID" value="SIM66468.1"/>
    <property type="molecule type" value="Genomic_DNA"/>
</dbReference>
<dbReference type="OrthoDB" id="132689at2157"/>
<evidence type="ECO:0000259" key="2">
    <source>
        <dbReference type="Pfam" id="PF04038"/>
    </source>
</evidence>
<dbReference type="InterPro" id="IPR007181">
    <property type="entry name" value="MtpD_C"/>
</dbReference>
<reference evidence="4" key="2">
    <citation type="submission" date="2016-06" db="EMBL/GenBank/DDBJ databases">
        <authorList>
            <person name="Olsen C.W."/>
            <person name="Carey S."/>
            <person name="Hinshaw L."/>
            <person name="Karasin A.I."/>
        </authorList>
    </citation>
    <scope>NUCLEOTIDE SEQUENCE [LARGE SCALE GENOMIC DNA]</scope>
    <source>
        <strain evidence="4">PM4</strain>
    </source>
</reference>
<protein>
    <recommendedName>
        <fullName evidence="1">Dihydroneopterin aldolase</fullName>
        <shortName evidence="1">DHNA</shortName>
        <ecNumber evidence="1">4.1.2.25</ecNumber>
    </recommendedName>
    <alternativeName>
        <fullName evidence="1">7,8-dihydroneopterin aldolase</fullName>
    </alternativeName>
</protein>
<dbReference type="Gene3D" id="3.30.1300.20">
    <property type="entry name" value="7,8-dihydroneopterin aldolase (MptD)"/>
    <property type="match status" value="1"/>
</dbReference>
<dbReference type="Pfam" id="PF04038">
    <property type="entry name" value="DHNA"/>
    <property type="match status" value="1"/>
</dbReference>
<comment type="catalytic activity">
    <reaction evidence="1">
        <text>7,8-dihydroneopterin = 6-hydroxymethyl-7,8-dihydropterin + glycolaldehyde</text>
        <dbReference type="Rhea" id="RHEA:10540"/>
        <dbReference type="ChEBI" id="CHEBI:17001"/>
        <dbReference type="ChEBI" id="CHEBI:17071"/>
        <dbReference type="ChEBI" id="CHEBI:44841"/>
        <dbReference type="EC" id="4.1.2.25"/>
    </reaction>
</comment>
<comment type="function">
    <text evidence="1">Catalyzes the conversion of 7,8-dihydroneopterin (H2Neo) to 6-hydroxymethyl-7,8-dihydropterin (6-HMD).</text>
</comment>
<dbReference type="EMBL" id="LT719092">
    <property type="protein sequence ID" value="SJK85000.1"/>
    <property type="molecule type" value="Genomic_DNA"/>
</dbReference>
<feature type="binding site" evidence="1">
    <location>
        <position position="116"/>
    </location>
    <ligand>
        <name>substrate</name>
    </ligand>
</feature>
<proteinExistence type="inferred from homology"/>
<evidence type="ECO:0000313" key="3">
    <source>
        <dbReference type="EMBL" id="SIM66468.1"/>
    </source>
</evidence>
<dbReference type="GO" id="GO:0004150">
    <property type="term" value="F:dihydroneopterin aldolase activity"/>
    <property type="evidence" value="ECO:0007669"/>
    <property type="project" value="UniProtKB-UniRule"/>
</dbReference>
<gene>
    <name evidence="1" type="primary">mptD</name>
    <name evidence="4" type="ORF">CPM_1189</name>
    <name evidence="3" type="ORF">CSP5_1185</name>
</gene>